<dbReference type="InterPro" id="IPR017452">
    <property type="entry name" value="GPCR_Rhodpsn_7TM"/>
</dbReference>
<reference evidence="12" key="1">
    <citation type="submission" date="2017-02" db="UniProtKB">
        <authorList>
            <consortium name="WormBaseParasite"/>
        </authorList>
    </citation>
    <scope>IDENTIFICATION</scope>
</reference>
<comment type="subcellular location">
    <subcellularLocation>
        <location evidence="2">Membrane</location>
    </subcellularLocation>
</comment>
<dbReference type="WBParaSite" id="EVEC_0000703801-mRNA-1">
    <property type="protein sequence ID" value="EVEC_0000703801-mRNA-1"/>
    <property type="gene ID" value="EVEC_0000703801"/>
</dbReference>
<dbReference type="InterPro" id="IPR000276">
    <property type="entry name" value="GPCR_Rhodpsn"/>
</dbReference>
<feature type="transmembrane region" description="Helical" evidence="8">
    <location>
        <begin position="34"/>
        <end position="55"/>
    </location>
</feature>
<evidence type="ECO:0000313" key="11">
    <source>
        <dbReference type="Proteomes" id="UP000274131"/>
    </source>
</evidence>
<dbReference type="PANTHER" id="PTHR46061">
    <property type="entry name" value="THYROTROPIN-RELEASING HORMONE RECEPTOR"/>
    <property type="match status" value="1"/>
</dbReference>
<dbReference type="Pfam" id="PF00001">
    <property type="entry name" value="7tm_1"/>
    <property type="match status" value="1"/>
</dbReference>
<accession>A0A0N4V9C9</accession>
<keyword evidence="11" id="KW-1185">Reference proteome</keyword>
<evidence type="ECO:0000256" key="1">
    <source>
        <dbReference type="ARBA" id="ARBA00004100"/>
    </source>
</evidence>
<evidence type="ECO:0000256" key="8">
    <source>
        <dbReference type="SAM" id="Phobius"/>
    </source>
</evidence>
<name>A0A0N4V9C9_ENTVE</name>
<evidence type="ECO:0000256" key="4">
    <source>
        <dbReference type="ARBA" id="ARBA00022692"/>
    </source>
</evidence>
<evidence type="ECO:0000256" key="6">
    <source>
        <dbReference type="ARBA" id="ARBA00023136"/>
    </source>
</evidence>
<feature type="transmembrane region" description="Helical" evidence="8">
    <location>
        <begin position="126"/>
        <end position="146"/>
    </location>
</feature>
<dbReference type="InterPro" id="IPR002120">
    <property type="entry name" value="TRH_rcpt_1"/>
</dbReference>
<gene>
    <name evidence="10" type="ORF">EVEC_LOCUS6559</name>
</gene>
<dbReference type="AlphaFoldDB" id="A0A0N4V9C9"/>
<dbReference type="OrthoDB" id="5810838at2759"/>
<dbReference type="PROSITE" id="PS50262">
    <property type="entry name" value="G_PROTEIN_RECEP_F1_2"/>
    <property type="match status" value="1"/>
</dbReference>
<keyword evidence="6 8" id="KW-0472">Membrane</keyword>
<dbReference type="GO" id="GO:0004997">
    <property type="term" value="F:thyrotropin-releasing hormone receptor activity"/>
    <property type="evidence" value="ECO:0007669"/>
    <property type="project" value="InterPro"/>
</dbReference>
<evidence type="ECO:0000256" key="5">
    <source>
        <dbReference type="ARBA" id="ARBA00022989"/>
    </source>
</evidence>
<dbReference type="Gene3D" id="1.20.1070.10">
    <property type="entry name" value="Rhodopsin 7-helix transmembrane proteins"/>
    <property type="match status" value="1"/>
</dbReference>
<evidence type="ECO:0000313" key="10">
    <source>
        <dbReference type="EMBL" id="VDD91808.1"/>
    </source>
</evidence>
<feature type="transmembrane region" description="Helical" evidence="8">
    <location>
        <begin position="84"/>
        <end position="105"/>
    </location>
</feature>
<dbReference type="GO" id="GO:0016020">
    <property type="term" value="C:membrane"/>
    <property type="evidence" value="ECO:0007669"/>
    <property type="project" value="UniProtKB-SubCell"/>
</dbReference>
<evidence type="ECO:0000313" key="12">
    <source>
        <dbReference type="WBParaSite" id="EVEC_0000703801-mRNA-1"/>
    </source>
</evidence>
<protein>
    <recommendedName>
        <fullName evidence="3">Thyrotropin-releasing hormone receptor</fullName>
    </recommendedName>
    <alternativeName>
        <fullName evidence="7">Thyroliberin receptor</fullName>
    </alternativeName>
</protein>
<comment type="function">
    <text evidence="1">Receptor for thyrotropin-releasing hormone (TRH). Upon ligand binding, this G-protein-coupled receptor triggers activation of the phosphatidylinositol (IP3)-calcium-protein kinase C (PKC) pathway.</text>
</comment>
<dbReference type="SUPFAM" id="SSF81321">
    <property type="entry name" value="Family A G protein-coupled receptor-like"/>
    <property type="match status" value="1"/>
</dbReference>
<dbReference type="PRINTS" id="PR00237">
    <property type="entry name" value="GPCRRHODOPSN"/>
</dbReference>
<dbReference type="PANTHER" id="PTHR46061:SF3">
    <property type="entry name" value="THYROTROPIN-RELEASING HORMONE RECEPTOR"/>
    <property type="match status" value="1"/>
</dbReference>
<evidence type="ECO:0000256" key="2">
    <source>
        <dbReference type="ARBA" id="ARBA00004370"/>
    </source>
</evidence>
<dbReference type="Proteomes" id="UP000274131">
    <property type="component" value="Unassembled WGS sequence"/>
</dbReference>
<keyword evidence="5 8" id="KW-1133">Transmembrane helix</keyword>
<proteinExistence type="predicted"/>
<organism evidence="12">
    <name type="scientific">Enterobius vermicularis</name>
    <name type="common">Human pinworm</name>
    <dbReference type="NCBI Taxonomy" id="51028"/>
    <lineage>
        <taxon>Eukaryota</taxon>
        <taxon>Metazoa</taxon>
        <taxon>Ecdysozoa</taxon>
        <taxon>Nematoda</taxon>
        <taxon>Chromadorea</taxon>
        <taxon>Rhabditida</taxon>
        <taxon>Spirurina</taxon>
        <taxon>Oxyuridomorpha</taxon>
        <taxon>Oxyuroidea</taxon>
        <taxon>Oxyuridae</taxon>
        <taxon>Enterobius</taxon>
    </lineage>
</organism>
<sequence>VQYSSNCITHLTDFRYIAIVYPIHARRLCSVKNMIVAVIFMWICVFLIPLPNAIYNRIEATKEHEGIRLMACSNRSIQSTFWYIYKWVEFLSFYLIPCIIIVALYCRISRVLWSKNDHLQEGKIDLLLFFSTLTCSACNPLLYTLFSKKFRSKIFGLLACRKQESRRVRSDITNSTIRIRVTAMNEKERFLNNGTKASR</sequence>
<dbReference type="STRING" id="51028.A0A0N4V9C9"/>
<keyword evidence="4 8" id="KW-0812">Transmembrane</keyword>
<feature type="domain" description="G-protein coupled receptors family 1 profile" evidence="9">
    <location>
        <begin position="1"/>
        <end position="199"/>
    </location>
</feature>
<evidence type="ECO:0000256" key="7">
    <source>
        <dbReference type="ARBA" id="ARBA00032251"/>
    </source>
</evidence>
<evidence type="ECO:0000256" key="3">
    <source>
        <dbReference type="ARBA" id="ARBA00018873"/>
    </source>
</evidence>
<reference evidence="10 11" key="2">
    <citation type="submission" date="2018-10" db="EMBL/GenBank/DDBJ databases">
        <authorList>
            <consortium name="Pathogen Informatics"/>
        </authorList>
    </citation>
    <scope>NUCLEOTIDE SEQUENCE [LARGE SCALE GENOMIC DNA]</scope>
</reference>
<dbReference type="EMBL" id="UXUI01008561">
    <property type="protein sequence ID" value="VDD91808.1"/>
    <property type="molecule type" value="Genomic_DNA"/>
</dbReference>
<evidence type="ECO:0000259" key="9">
    <source>
        <dbReference type="PROSITE" id="PS50262"/>
    </source>
</evidence>